<dbReference type="SUPFAM" id="SSF53335">
    <property type="entry name" value="S-adenosyl-L-methionine-dependent methyltransferases"/>
    <property type="match status" value="1"/>
</dbReference>
<name>A0A2N0QM27_9GLOM</name>
<proteinExistence type="predicted"/>
<dbReference type="VEuPathDB" id="FungiDB:RhiirA1_482272"/>
<evidence type="ECO:0000313" key="3">
    <source>
        <dbReference type="Proteomes" id="UP000232688"/>
    </source>
</evidence>
<evidence type="ECO:0000259" key="1">
    <source>
        <dbReference type="Pfam" id="PF13649"/>
    </source>
</evidence>
<dbReference type="AlphaFoldDB" id="A0A2N0QM27"/>
<evidence type="ECO:0000313" key="2">
    <source>
        <dbReference type="EMBL" id="PKC52100.1"/>
    </source>
</evidence>
<dbReference type="Pfam" id="PF13649">
    <property type="entry name" value="Methyltransf_25"/>
    <property type="match status" value="1"/>
</dbReference>
<dbReference type="Proteomes" id="UP000232688">
    <property type="component" value="Unassembled WGS sequence"/>
</dbReference>
<gene>
    <name evidence="2" type="ORF">RhiirA1_482272</name>
</gene>
<accession>A0A2N0QM27</accession>
<keyword evidence="2" id="KW-0489">Methyltransferase</keyword>
<reference evidence="2 3" key="1">
    <citation type="submission" date="2017-10" db="EMBL/GenBank/DDBJ databases">
        <title>Extensive intraspecific genome diversity in a model arbuscular mycorrhizal fungus.</title>
        <authorList>
            <person name="Chen E.C.H."/>
            <person name="Morin E."/>
            <person name="Baudet D."/>
            <person name="Noel J."/>
            <person name="Ndikumana S."/>
            <person name="Charron P."/>
            <person name="St-Onge C."/>
            <person name="Giorgi J."/>
            <person name="Grigoriev I.V."/>
            <person name="Roux C."/>
            <person name="Martin F.M."/>
            <person name="Corradi N."/>
        </authorList>
    </citation>
    <scope>NUCLEOTIDE SEQUENCE [LARGE SCALE GENOMIC DNA]</scope>
    <source>
        <strain evidence="2 3">A1</strain>
    </source>
</reference>
<dbReference type="Gene3D" id="3.40.50.150">
    <property type="entry name" value="Vaccinia Virus protein VP39"/>
    <property type="match status" value="1"/>
</dbReference>
<feature type="non-terminal residue" evidence="2">
    <location>
        <position position="95"/>
    </location>
</feature>
<dbReference type="InterPro" id="IPR029063">
    <property type="entry name" value="SAM-dependent_MTases_sf"/>
</dbReference>
<comment type="caution">
    <text evidence="2">The sequence shown here is derived from an EMBL/GenBank/DDBJ whole genome shotgun (WGS) entry which is preliminary data.</text>
</comment>
<dbReference type="EMBL" id="LLXH01006401">
    <property type="protein sequence ID" value="PKC52100.1"/>
    <property type="molecule type" value="Genomic_DNA"/>
</dbReference>
<dbReference type="CDD" id="cd02440">
    <property type="entry name" value="AdoMet_MTases"/>
    <property type="match status" value="1"/>
</dbReference>
<dbReference type="GO" id="GO:0032259">
    <property type="term" value="P:methylation"/>
    <property type="evidence" value="ECO:0007669"/>
    <property type="project" value="UniProtKB-KW"/>
</dbReference>
<dbReference type="GO" id="GO:0008168">
    <property type="term" value="F:methyltransferase activity"/>
    <property type="evidence" value="ECO:0007669"/>
    <property type="project" value="UniProtKB-KW"/>
</dbReference>
<protein>
    <submittedName>
        <fullName evidence="2">S-adenosyl-L-methionine-dependent methyltransferase</fullName>
    </submittedName>
</protein>
<sequence>MNNPIRRWLQKSIEFKTFKEFLDRHNLSLEGKAVLDAGCGSGYSTKLIQEFRPAELVGFDIMPSQIDKAKKEYPDLNFFVGSVLETHLDSNKFDA</sequence>
<feature type="domain" description="Methyltransferase" evidence="1">
    <location>
        <begin position="34"/>
        <end position="95"/>
    </location>
</feature>
<reference evidence="2 3" key="2">
    <citation type="submission" date="2017-10" db="EMBL/GenBank/DDBJ databases">
        <title>Genome analyses suggest a sexual origin of heterokaryosis in a supposedly ancient asexual fungus.</title>
        <authorList>
            <person name="Corradi N."/>
            <person name="Sedzielewska K."/>
            <person name="Noel J."/>
            <person name="Charron P."/>
            <person name="Farinelli L."/>
            <person name="Marton T."/>
            <person name="Kruger M."/>
            <person name="Pelin A."/>
            <person name="Brachmann A."/>
            <person name="Corradi N."/>
        </authorList>
    </citation>
    <scope>NUCLEOTIDE SEQUENCE [LARGE SCALE GENOMIC DNA]</scope>
    <source>
        <strain evidence="2 3">A1</strain>
    </source>
</reference>
<organism evidence="2 3">
    <name type="scientific">Rhizophagus irregularis</name>
    <dbReference type="NCBI Taxonomy" id="588596"/>
    <lineage>
        <taxon>Eukaryota</taxon>
        <taxon>Fungi</taxon>
        <taxon>Fungi incertae sedis</taxon>
        <taxon>Mucoromycota</taxon>
        <taxon>Glomeromycotina</taxon>
        <taxon>Glomeromycetes</taxon>
        <taxon>Glomerales</taxon>
        <taxon>Glomeraceae</taxon>
        <taxon>Rhizophagus</taxon>
    </lineage>
</organism>
<dbReference type="InterPro" id="IPR041698">
    <property type="entry name" value="Methyltransf_25"/>
</dbReference>
<keyword evidence="2" id="KW-0808">Transferase</keyword>